<accession>A0A512BRS0</accession>
<dbReference type="Gene3D" id="3.20.20.370">
    <property type="entry name" value="Glycoside hydrolase/deacetylase"/>
    <property type="match status" value="1"/>
</dbReference>
<dbReference type="GO" id="GO:0016758">
    <property type="term" value="F:hexosyltransferase activity"/>
    <property type="evidence" value="ECO:0007669"/>
    <property type="project" value="InterPro"/>
</dbReference>
<comment type="caution">
    <text evidence="2">The sequence shown here is derived from an EMBL/GenBank/DDBJ whole genome shotgun (WGS) entry which is preliminary data.</text>
</comment>
<dbReference type="GO" id="GO:0005975">
    <property type="term" value="P:carbohydrate metabolic process"/>
    <property type="evidence" value="ECO:0007669"/>
    <property type="project" value="InterPro"/>
</dbReference>
<dbReference type="SUPFAM" id="SSF53756">
    <property type="entry name" value="UDP-Glycosyltransferase/glycogen phosphorylase"/>
    <property type="match status" value="1"/>
</dbReference>
<evidence type="ECO:0000259" key="1">
    <source>
        <dbReference type="Pfam" id="PF04101"/>
    </source>
</evidence>
<dbReference type="AlphaFoldDB" id="A0A512BRS0"/>
<organism evidence="2 3">
    <name type="scientific">Microvirga aerophila</name>
    <dbReference type="NCBI Taxonomy" id="670291"/>
    <lineage>
        <taxon>Bacteria</taxon>
        <taxon>Pseudomonadati</taxon>
        <taxon>Pseudomonadota</taxon>
        <taxon>Alphaproteobacteria</taxon>
        <taxon>Hyphomicrobiales</taxon>
        <taxon>Methylobacteriaceae</taxon>
        <taxon>Microvirga</taxon>
    </lineage>
</organism>
<dbReference type="Pfam" id="PF04101">
    <property type="entry name" value="Glyco_tran_28_C"/>
    <property type="match status" value="1"/>
</dbReference>
<feature type="domain" description="Glycosyl transferase family 28 C-terminal" evidence="1">
    <location>
        <begin position="209"/>
        <end position="349"/>
    </location>
</feature>
<evidence type="ECO:0000313" key="3">
    <source>
        <dbReference type="Proteomes" id="UP000321085"/>
    </source>
</evidence>
<keyword evidence="3" id="KW-1185">Reference proteome</keyword>
<proteinExistence type="predicted"/>
<dbReference type="InterPro" id="IPR007235">
    <property type="entry name" value="Glyco_trans_28_C"/>
</dbReference>
<dbReference type="PANTHER" id="PTHR21015:SF28">
    <property type="entry name" value="SLL1722 PROTEIN"/>
    <property type="match status" value="1"/>
</dbReference>
<reference evidence="2 3" key="1">
    <citation type="submission" date="2019-07" db="EMBL/GenBank/DDBJ databases">
        <title>Whole genome shotgun sequence of Microvirga aerophila NBRC 106136.</title>
        <authorList>
            <person name="Hosoyama A."/>
            <person name="Uohara A."/>
            <person name="Ohji S."/>
            <person name="Ichikawa N."/>
        </authorList>
    </citation>
    <scope>NUCLEOTIDE SEQUENCE [LARGE SCALE GENOMIC DNA]</scope>
    <source>
        <strain evidence="2 3">NBRC 106136</strain>
    </source>
</reference>
<gene>
    <name evidence="2" type="ORF">MAE02_23760</name>
</gene>
<dbReference type="InterPro" id="IPR049591">
    <property type="entry name" value="CE4_u4-like"/>
</dbReference>
<sequence length="641" mass="70859">MRVLIAVTHLLGAGHLTRAAALARAFALAGHKATLVSGGRPGPLGDCERAKFVQLPSVHIVGTDFKTLLNEAEEPVEEAHLAERRALLLDQLRITRPDVLITELFPFGRRVLADEFTALLHEARRMRPRPLILSSIRDILVAPTRQDRIREAHDRLARCYDAVLVHGDPQLIPLGASWPLDEETKSLLRYTGYVDEDPAPLDRHPRTGIVVSGGSSAASLPLYRAALEAARGISDRSWRILVGRGIGEADFRSLQTDAPAHATVERARTDFRALLARAEVSVSQAGYNTVVDVLRAGVRPVLVPFEAGNETEQRLRAETLKALDLAEIVSEADLSPERLIAAIAQALSRAPTGTPPVSLDGARGSVAITERLLRKTSALHRAIDWSRLDEALARAEDRGCPIGFWWRDDDAVAHTPKLDRLLNLADRYEVGIGLAAIPEAVQQSLADRLQGHETAYALVHGWSHANHAPLDEKKAEFGTHRPVATMEIEAADGLQKARACLGERLLPVFVPPWNRIAPELLPLLPGLGYQAVSTFRDRDRHRNVNDLVQINTHLDPIDWHGTRSVADSNALVAQLAGAVERRIDGAADPDEPIGLLTHHLVHDEPIWFFCEQMLDHLLRRKVRFLQIPRLFRNKSRIMVEL</sequence>
<evidence type="ECO:0000313" key="2">
    <source>
        <dbReference type="EMBL" id="GEO14680.1"/>
    </source>
</evidence>
<dbReference type="InterPro" id="IPR011330">
    <property type="entry name" value="Glyco_hydro/deAcase_b/a-brl"/>
</dbReference>
<dbReference type="Proteomes" id="UP000321085">
    <property type="component" value="Unassembled WGS sequence"/>
</dbReference>
<dbReference type="EMBL" id="BJYU01000027">
    <property type="protein sequence ID" value="GEO14680.1"/>
    <property type="molecule type" value="Genomic_DNA"/>
</dbReference>
<protein>
    <recommendedName>
        <fullName evidence="1">Glycosyl transferase family 28 C-terminal domain-containing protein</fullName>
    </recommendedName>
</protein>
<dbReference type="Gene3D" id="3.40.50.2000">
    <property type="entry name" value="Glycogen Phosphorylase B"/>
    <property type="match status" value="1"/>
</dbReference>
<dbReference type="CDD" id="cd10928">
    <property type="entry name" value="CE4_u4"/>
    <property type="match status" value="1"/>
</dbReference>
<dbReference type="PANTHER" id="PTHR21015">
    <property type="entry name" value="UDP-N-ACETYLGLUCOSAMINE--N-ACETYLMURAMYL-(PENTAPEPTIDE) PYROPHOSPHORYL-UNDECAPRENOL N-ACETYLGLUCOSAMINE TRANSFERASE 1"/>
    <property type="match status" value="1"/>
</dbReference>
<dbReference type="SUPFAM" id="SSF88713">
    <property type="entry name" value="Glycoside hydrolase/deacetylase"/>
    <property type="match status" value="1"/>
</dbReference>
<name>A0A512BRS0_9HYPH</name>